<evidence type="ECO:0000256" key="1">
    <source>
        <dbReference type="SAM" id="Phobius"/>
    </source>
</evidence>
<protein>
    <submittedName>
        <fullName evidence="2">Uncharacterized protein</fullName>
    </submittedName>
</protein>
<gene>
    <name evidence="2" type="ORF">AP13_p00730</name>
</gene>
<keyword evidence="1" id="KW-0812">Transmembrane</keyword>
<keyword evidence="1" id="KW-1133">Transmembrane helix</keyword>
<keyword evidence="2" id="KW-0614">Plasmid</keyword>
<name>U5NVJ8_9MICO</name>
<proteinExistence type="predicted"/>
<organism evidence="2">
    <name type="scientific">Brevibacterium sp. Ap13</name>
    <dbReference type="NCBI Taxonomy" id="1406197"/>
    <lineage>
        <taxon>Bacteria</taxon>
        <taxon>Bacillati</taxon>
        <taxon>Actinomycetota</taxon>
        <taxon>Actinomycetes</taxon>
        <taxon>Micrococcales</taxon>
        <taxon>Brevibacteriaceae</taxon>
        <taxon>Brevibacterium</taxon>
    </lineage>
</organism>
<sequence length="113" mass="11712">MYTDIANLAYTAPTVVASGGVTGWINDQTSQFTEAFNGVLLLIASIIAVVIAFSGRTVLSALTGFIVGVLIYWGGTNIDFGKDKVEEQVMGTPSEAVLTIDAAGDLPTVVDVG</sequence>
<dbReference type="EMBL" id="KF577590">
    <property type="protein sequence ID" value="AGY35382.1"/>
    <property type="molecule type" value="Genomic_DNA"/>
</dbReference>
<feature type="transmembrane region" description="Helical" evidence="1">
    <location>
        <begin position="35"/>
        <end position="53"/>
    </location>
</feature>
<accession>U5NVJ8</accession>
<dbReference type="RefSeq" id="WP_023164819.1">
    <property type="nucleotide sequence ID" value="NC_022590.1"/>
</dbReference>
<keyword evidence="1" id="KW-0472">Membrane</keyword>
<dbReference type="AlphaFoldDB" id="U5NVJ8"/>
<reference evidence="2" key="1">
    <citation type="journal article" date="2013" name="Genome Announc.">
        <title>Complete Genome Sequence of pAP13, a Large Linear Plasmid of a Brevibacterium Strain Isolated from a Saline Lake at 4,200 Meters above Sea Level in Argentina.</title>
        <authorList>
            <person name="Dib J.R."/>
            <person name="Schuldes J."/>
            <person name="Thurmer A."/>
            <person name="Farias M.E."/>
            <person name="Daniel R."/>
            <person name="Meinhardt F."/>
        </authorList>
    </citation>
    <scope>NUCLEOTIDE SEQUENCE</scope>
    <source>
        <strain evidence="2">Ap13</strain>
        <plasmid evidence="2">pAP13</plasmid>
    </source>
</reference>
<geneLocation type="plasmid" evidence="2">
    <name>pAP13</name>
</geneLocation>
<evidence type="ECO:0000313" key="2">
    <source>
        <dbReference type="EMBL" id="AGY35382.1"/>
    </source>
</evidence>
<feature type="transmembrane region" description="Helical" evidence="1">
    <location>
        <begin position="58"/>
        <end position="75"/>
    </location>
</feature>